<dbReference type="GO" id="GO:0045944">
    <property type="term" value="P:positive regulation of transcription by RNA polymerase II"/>
    <property type="evidence" value="ECO:0007669"/>
    <property type="project" value="TreeGrafter"/>
</dbReference>
<comment type="subcellular location">
    <subcellularLocation>
        <location evidence="1">Nucleus</location>
    </subcellularLocation>
</comment>
<dbReference type="SMART" id="SM00401">
    <property type="entry name" value="ZnF_GATA"/>
    <property type="match status" value="2"/>
</dbReference>
<dbReference type="PROSITE" id="PS50114">
    <property type="entry name" value="GATA_ZN_FINGER_2"/>
    <property type="match status" value="2"/>
</dbReference>
<dbReference type="CDD" id="cd00202">
    <property type="entry name" value="ZnF_GATA"/>
    <property type="match status" value="2"/>
</dbReference>
<protein>
    <recommendedName>
        <fullName evidence="8">GATA-type domain-containing protein</fullName>
    </recommendedName>
</protein>
<dbReference type="GO" id="GO:0005634">
    <property type="term" value="C:nucleus"/>
    <property type="evidence" value="ECO:0007669"/>
    <property type="project" value="UniProtKB-SubCell"/>
</dbReference>
<dbReference type="InterPro" id="IPR039355">
    <property type="entry name" value="Transcription_factor_GATA"/>
</dbReference>
<feature type="region of interest" description="Disordered" evidence="7">
    <location>
        <begin position="1"/>
        <end position="62"/>
    </location>
</feature>
<dbReference type="GO" id="GO:0000122">
    <property type="term" value="P:negative regulation of transcription by RNA polymerase II"/>
    <property type="evidence" value="ECO:0007669"/>
    <property type="project" value="TreeGrafter"/>
</dbReference>
<keyword evidence="5" id="KW-0539">Nucleus</keyword>
<keyword evidence="4" id="KW-0862">Zinc</keyword>
<evidence type="ECO:0000256" key="3">
    <source>
        <dbReference type="ARBA" id="ARBA00022771"/>
    </source>
</evidence>
<evidence type="ECO:0000259" key="8">
    <source>
        <dbReference type="PROSITE" id="PS50114"/>
    </source>
</evidence>
<dbReference type="EMBL" id="JACAZH010000025">
    <property type="protein sequence ID" value="KAF7342557.1"/>
    <property type="molecule type" value="Genomic_DNA"/>
</dbReference>
<dbReference type="AlphaFoldDB" id="A0A8H6XK81"/>
<gene>
    <name evidence="9" type="ORF">MSAN_02012000</name>
</gene>
<keyword evidence="10" id="KW-1185">Reference proteome</keyword>
<dbReference type="PRINTS" id="PR00619">
    <property type="entry name" value="GATAZNFINGER"/>
</dbReference>
<dbReference type="SUPFAM" id="SSF57716">
    <property type="entry name" value="Glucocorticoid receptor-like (DNA-binding domain)"/>
    <property type="match status" value="2"/>
</dbReference>
<evidence type="ECO:0000256" key="6">
    <source>
        <dbReference type="PROSITE-ProRule" id="PRU00094"/>
    </source>
</evidence>
<dbReference type="PROSITE" id="PS00344">
    <property type="entry name" value="GATA_ZN_FINGER_1"/>
    <property type="match status" value="1"/>
</dbReference>
<dbReference type="OrthoDB" id="515401at2759"/>
<dbReference type="Gene3D" id="3.30.50.10">
    <property type="entry name" value="Erythroid Transcription Factor GATA-1, subunit A"/>
    <property type="match status" value="2"/>
</dbReference>
<feature type="domain" description="GATA-type" evidence="8">
    <location>
        <begin position="189"/>
        <end position="235"/>
    </location>
</feature>
<proteinExistence type="predicted"/>
<evidence type="ECO:0000313" key="9">
    <source>
        <dbReference type="EMBL" id="KAF7342557.1"/>
    </source>
</evidence>
<feature type="compositionally biased region" description="Polar residues" evidence="7">
    <location>
        <begin position="117"/>
        <end position="126"/>
    </location>
</feature>
<dbReference type="GO" id="GO:0008270">
    <property type="term" value="F:zinc ion binding"/>
    <property type="evidence" value="ECO:0007669"/>
    <property type="project" value="UniProtKB-KW"/>
</dbReference>
<evidence type="ECO:0000256" key="7">
    <source>
        <dbReference type="SAM" id="MobiDB-lite"/>
    </source>
</evidence>
<dbReference type="Pfam" id="PF00320">
    <property type="entry name" value="GATA"/>
    <property type="match status" value="2"/>
</dbReference>
<evidence type="ECO:0000256" key="1">
    <source>
        <dbReference type="ARBA" id="ARBA00004123"/>
    </source>
</evidence>
<evidence type="ECO:0000256" key="4">
    <source>
        <dbReference type="ARBA" id="ARBA00022833"/>
    </source>
</evidence>
<evidence type="ECO:0000313" key="10">
    <source>
        <dbReference type="Proteomes" id="UP000623467"/>
    </source>
</evidence>
<evidence type="ECO:0000256" key="5">
    <source>
        <dbReference type="ARBA" id="ARBA00023242"/>
    </source>
</evidence>
<feature type="domain" description="GATA-type" evidence="8">
    <location>
        <begin position="251"/>
        <end position="304"/>
    </location>
</feature>
<accession>A0A8H6XK81</accession>
<feature type="region of interest" description="Disordered" evidence="7">
    <location>
        <begin position="117"/>
        <end position="145"/>
    </location>
</feature>
<keyword evidence="3 6" id="KW-0863">Zinc-finger</keyword>
<comment type="caution">
    <text evidence="9">The sequence shown here is derived from an EMBL/GenBank/DDBJ whole genome shotgun (WGS) entry which is preliminary data.</text>
</comment>
<sequence length="307" mass="33686">MHYHRSVFNSNVDDDTGRQHSRHSRSNSGQQWSTHPGYMSSARPGLQDFMAQPSNPGGYYPATSSSGYPATVYNQPSSSFAPQYPSHQEYGSAYLDPRTPYINGGSSFANYPPNQFAMSAGSQPRMSSDGPHTSFHPTAAQPSTPWPYNLTQPSASSTNTLQSMAGYHPPASRQIQIPASEPGDYSGSSTDGKKCSHCHATSTPLWRRDPRTHRTLCNACALYQNQHGEHRPASLIAVDNENPAGGDSDGEYDGPECDNCGTRKTSTWRRNKAGQRLCNACGVYERMNGKSRPLALRNDKIRPRSKH</sequence>
<dbReference type="GO" id="GO:0000981">
    <property type="term" value="F:DNA-binding transcription factor activity, RNA polymerase II-specific"/>
    <property type="evidence" value="ECO:0007669"/>
    <property type="project" value="TreeGrafter"/>
</dbReference>
<name>A0A8H6XK81_9AGAR</name>
<dbReference type="InterPro" id="IPR000679">
    <property type="entry name" value="Znf_GATA"/>
</dbReference>
<evidence type="ECO:0000256" key="2">
    <source>
        <dbReference type="ARBA" id="ARBA00022723"/>
    </source>
</evidence>
<organism evidence="9 10">
    <name type="scientific">Mycena sanguinolenta</name>
    <dbReference type="NCBI Taxonomy" id="230812"/>
    <lineage>
        <taxon>Eukaryota</taxon>
        <taxon>Fungi</taxon>
        <taxon>Dikarya</taxon>
        <taxon>Basidiomycota</taxon>
        <taxon>Agaricomycotina</taxon>
        <taxon>Agaricomycetes</taxon>
        <taxon>Agaricomycetidae</taxon>
        <taxon>Agaricales</taxon>
        <taxon>Marasmiineae</taxon>
        <taxon>Mycenaceae</taxon>
        <taxon>Mycena</taxon>
    </lineage>
</organism>
<dbReference type="Proteomes" id="UP000623467">
    <property type="component" value="Unassembled WGS sequence"/>
</dbReference>
<reference evidence="9" key="1">
    <citation type="submission" date="2020-05" db="EMBL/GenBank/DDBJ databases">
        <title>Mycena genomes resolve the evolution of fungal bioluminescence.</title>
        <authorList>
            <person name="Tsai I.J."/>
        </authorList>
    </citation>
    <scope>NUCLEOTIDE SEQUENCE</scope>
    <source>
        <strain evidence="9">160909Yilan</strain>
    </source>
</reference>
<dbReference type="PANTHER" id="PTHR10071">
    <property type="entry name" value="TRANSCRIPTION FACTOR GATA FAMILY MEMBER"/>
    <property type="match status" value="1"/>
</dbReference>
<keyword evidence="2" id="KW-0479">Metal-binding</keyword>
<dbReference type="PANTHER" id="PTHR10071:SF281">
    <property type="entry name" value="BOX A-BINDING FACTOR-RELATED"/>
    <property type="match status" value="1"/>
</dbReference>
<dbReference type="InterPro" id="IPR013088">
    <property type="entry name" value="Znf_NHR/GATA"/>
</dbReference>
<dbReference type="GO" id="GO:0000978">
    <property type="term" value="F:RNA polymerase II cis-regulatory region sequence-specific DNA binding"/>
    <property type="evidence" value="ECO:0007669"/>
    <property type="project" value="TreeGrafter"/>
</dbReference>